<accession>A0ABP6P5X2</accession>
<dbReference type="Gene3D" id="2.160.20.80">
    <property type="entry name" value="E3 ubiquitin-protein ligase SopA"/>
    <property type="match status" value="1"/>
</dbReference>
<keyword evidence="3" id="KW-1185">Reference proteome</keyword>
<comment type="caution">
    <text evidence="2">The sequence shown here is derived from an EMBL/GenBank/DDBJ whole genome shotgun (WGS) entry which is preliminary data.</text>
</comment>
<dbReference type="RefSeq" id="WP_344866066.1">
    <property type="nucleotide sequence ID" value="NZ_BAAAUT010000082.1"/>
</dbReference>
<feature type="compositionally biased region" description="Basic and acidic residues" evidence="1">
    <location>
        <begin position="1"/>
        <end position="10"/>
    </location>
</feature>
<protein>
    <submittedName>
        <fullName evidence="2">Pentapeptide repeat-containing protein</fullName>
    </submittedName>
</protein>
<dbReference type="PANTHER" id="PTHR14136">
    <property type="entry name" value="BTB_POZ DOMAIN-CONTAINING PROTEIN KCTD9"/>
    <property type="match status" value="1"/>
</dbReference>
<dbReference type="Pfam" id="PF00805">
    <property type="entry name" value="Pentapeptide"/>
    <property type="match status" value="1"/>
</dbReference>
<feature type="region of interest" description="Disordered" evidence="1">
    <location>
        <begin position="1"/>
        <end position="21"/>
    </location>
</feature>
<proteinExistence type="predicted"/>
<reference evidence="3" key="1">
    <citation type="journal article" date="2019" name="Int. J. Syst. Evol. Microbiol.">
        <title>The Global Catalogue of Microorganisms (GCM) 10K type strain sequencing project: providing services to taxonomists for standard genome sequencing and annotation.</title>
        <authorList>
            <consortium name="The Broad Institute Genomics Platform"/>
            <consortium name="The Broad Institute Genome Sequencing Center for Infectious Disease"/>
            <person name="Wu L."/>
            <person name="Ma J."/>
        </authorList>
    </citation>
    <scope>NUCLEOTIDE SEQUENCE [LARGE SCALE GENOMIC DNA]</scope>
    <source>
        <strain evidence="3">JCM 9373</strain>
    </source>
</reference>
<dbReference type="Proteomes" id="UP001500320">
    <property type="component" value="Unassembled WGS sequence"/>
</dbReference>
<feature type="region of interest" description="Disordered" evidence="1">
    <location>
        <begin position="274"/>
        <end position="336"/>
    </location>
</feature>
<evidence type="ECO:0000313" key="2">
    <source>
        <dbReference type="EMBL" id="GAA3163867.1"/>
    </source>
</evidence>
<dbReference type="SUPFAM" id="SSF141571">
    <property type="entry name" value="Pentapeptide repeat-like"/>
    <property type="match status" value="1"/>
</dbReference>
<name>A0ABP6P5X2_9ACTN</name>
<dbReference type="EMBL" id="BAAAUT010000082">
    <property type="protein sequence ID" value="GAA3163867.1"/>
    <property type="molecule type" value="Genomic_DNA"/>
</dbReference>
<evidence type="ECO:0000256" key="1">
    <source>
        <dbReference type="SAM" id="MobiDB-lite"/>
    </source>
</evidence>
<evidence type="ECO:0000313" key="3">
    <source>
        <dbReference type="Proteomes" id="UP001500320"/>
    </source>
</evidence>
<sequence>MPERHEHPASERPTAPRPGGPDAGALRADCERCFALCCVAPAFAASADFAIDKPAGRACPNLQQDFRCGIHRDLRKKGFTGCTVFDCFGAGQQVSQVTFNGEDWRRNPGTARRMFEVFAVMRQIHELLWYLTEALALPAARPLHGELALLRDETARMAAGDPDAVLAVDLAGHRSRVNELLLGASELVRAEVPGARKDRRKERRGADLIGADLRGADLRGASLRGAYLIGADLRGADLRTADLIGADLRDADLRGADLTGSVFLIQSQLDAARGDAGTRIPPSLTRPAHWGTGTERAAGPARAADRRAGASGGRGSGARRAGDRARGGGRNAGPRR</sequence>
<dbReference type="InterPro" id="IPR051082">
    <property type="entry name" value="Pentapeptide-BTB/POZ_domain"/>
</dbReference>
<dbReference type="InterPro" id="IPR001646">
    <property type="entry name" value="5peptide_repeat"/>
</dbReference>
<organism evidence="2 3">
    <name type="scientific">Planomonospora alba</name>
    <dbReference type="NCBI Taxonomy" id="161354"/>
    <lineage>
        <taxon>Bacteria</taxon>
        <taxon>Bacillati</taxon>
        <taxon>Actinomycetota</taxon>
        <taxon>Actinomycetes</taxon>
        <taxon>Streptosporangiales</taxon>
        <taxon>Streptosporangiaceae</taxon>
        <taxon>Planomonospora</taxon>
    </lineage>
</organism>
<dbReference type="PANTHER" id="PTHR14136:SF17">
    <property type="entry name" value="BTB_POZ DOMAIN-CONTAINING PROTEIN KCTD9"/>
    <property type="match status" value="1"/>
</dbReference>
<gene>
    <name evidence="2" type="ORF">GCM10010466_63530</name>
</gene>